<keyword evidence="7" id="KW-0418">Kinase</keyword>
<feature type="compositionally biased region" description="Pro residues" evidence="17">
    <location>
        <begin position="29"/>
        <end position="51"/>
    </location>
</feature>
<evidence type="ECO:0000313" key="19">
    <source>
        <dbReference type="EMBL" id="KAF0683886.1"/>
    </source>
</evidence>
<evidence type="ECO:0000256" key="7">
    <source>
        <dbReference type="ARBA" id="ARBA00022777"/>
    </source>
</evidence>
<accession>A0A485LQA8</accession>
<dbReference type="AlphaFoldDB" id="A0A485LQA8"/>
<evidence type="ECO:0000256" key="11">
    <source>
        <dbReference type="ARBA" id="ARBA00041902"/>
    </source>
</evidence>
<dbReference type="CDD" id="cd07840">
    <property type="entry name" value="STKc_CDK9_like"/>
    <property type="match status" value="1"/>
</dbReference>
<feature type="compositionally biased region" description="Basic and acidic residues" evidence="17">
    <location>
        <begin position="497"/>
        <end position="518"/>
    </location>
</feature>
<evidence type="ECO:0000256" key="12">
    <source>
        <dbReference type="ARBA" id="ARBA00042858"/>
    </source>
</evidence>
<dbReference type="GO" id="GO:0005524">
    <property type="term" value="F:ATP binding"/>
    <property type="evidence" value="ECO:0007669"/>
    <property type="project" value="UniProtKB-UniRule"/>
</dbReference>
<protein>
    <recommendedName>
        <fullName evidence="10">Cyclin-dependent kinase 2 homolog</fullName>
        <ecNumber evidence="3">2.7.11.22</ecNumber>
        <ecNumber evidence="2">2.7.11.23</ecNumber>
    </recommendedName>
    <alternativeName>
        <fullName evidence="11">Cell division control protein 2 homolog</fullName>
    </alternativeName>
    <alternativeName>
        <fullName evidence="12">cdc2-related kinase 2</fullName>
    </alternativeName>
</protein>
<dbReference type="EMBL" id="CAADRA010007380">
    <property type="protein sequence ID" value="VFU00755.1"/>
    <property type="molecule type" value="Genomic_DNA"/>
</dbReference>
<dbReference type="GO" id="GO:0008353">
    <property type="term" value="F:RNA polymerase II CTD heptapeptide repeat kinase activity"/>
    <property type="evidence" value="ECO:0007669"/>
    <property type="project" value="UniProtKB-EC"/>
</dbReference>
<dbReference type="PROSITE" id="PS50011">
    <property type="entry name" value="PROTEIN_KINASE_DOM"/>
    <property type="match status" value="1"/>
</dbReference>
<comment type="similarity">
    <text evidence="1">Belongs to the protein kinase superfamily. CMGC Ser/Thr protein kinase family. CDC2/CDKX subfamily.</text>
</comment>
<evidence type="ECO:0000256" key="10">
    <source>
        <dbReference type="ARBA" id="ARBA00039612"/>
    </source>
</evidence>
<sequence length="538" mass="59818">MDDSPPPPPLPAPVDDAMDGVAMNGHPGDSPPPPPPSETPPPPPSLSPSPPDLSGSSPNEPGDVPESQENDLVGRDDEQGVHRQAVFDPLLLKAGLTQGKGVKLDASAPLRAATALVGIAQASSRWHLGLIDNYTIIDKVGSGTYGEVYKCQHKITKDIVALKKLRQDVEKNGFPVTSIREMKILKQLKHPNIVELKEIVSKPDPPKDGKKPPLYFAFEYMEHDLSGLLTHDKVPKFSRTQIQCYMRQLLSGVAFMHGHKIMHRDIKASNLLLNNAGMLKIADFGLSRYWNEANAKSGRYTNKVVTLWYRPPELLMGSTNYDFSIDMWSVGCIFAELLLGRAPLQGRNELEQLQCIYGLVGVPTKENWPAYDKLPNANVFTPDAKHVCLLAERFKEFPAPTVDLLTQMLTLDPAKRITALDALDHDYFWKIPTCKPKDLPKFPVASTHEYQSKKRHAEEQKAAPPPPKRTSAAHGGHGNSSGHHHHHHHSRGSTSSAHHDGRQRYLHAPYHDERHRSDSSTGPPPRRRRSTSRERPNH</sequence>
<gene>
    <name evidence="20" type="primary">Aste57867_24113</name>
    <name evidence="19" type="ORF">As57867_024039</name>
    <name evidence="20" type="ORF">ASTE57867_24113</name>
</gene>
<comment type="subunit">
    <text evidence="9">May form a complex composed of at least the catalytic subunit CRK2 and a cyclin.</text>
</comment>
<dbReference type="SMART" id="SM00220">
    <property type="entry name" value="S_TKc"/>
    <property type="match status" value="1"/>
</dbReference>
<evidence type="ECO:0000256" key="1">
    <source>
        <dbReference type="ARBA" id="ARBA00006485"/>
    </source>
</evidence>
<evidence type="ECO:0000256" key="5">
    <source>
        <dbReference type="ARBA" id="ARBA00022679"/>
    </source>
</evidence>
<evidence type="ECO:0000313" key="20">
    <source>
        <dbReference type="EMBL" id="VFU00755.1"/>
    </source>
</evidence>
<comment type="catalytic activity">
    <reaction evidence="14">
        <text>L-seryl-[protein] + ATP = O-phospho-L-seryl-[protein] + ADP + H(+)</text>
        <dbReference type="Rhea" id="RHEA:17989"/>
        <dbReference type="Rhea" id="RHEA-COMP:9863"/>
        <dbReference type="Rhea" id="RHEA-COMP:11604"/>
        <dbReference type="ChEBI" id="CHEBI:15378"/>
        <dbReference type="ChEBI" id="CHEBI:29999"/>
        <dbReference type="ChEBI" id="CHEBI:30616"/>
        <dbReference type="ChEBI" id="CHEBI:83421"/>
        <dbReference type="ChEBI" id="CHEBI:456216"/>
        <dbReference type="EC" id="2.7.11.22"/>
    </reaction>
</comment>
<comment type="catalytic activity">
    <reaction evidence="13">
        <text>L-threonyl-[protein] + ATP = O-phospho-L-threonyl-[protein] + ADP + H(+)</text>
        <dbReference type="Rhea" id="RHEA:46608"/>
        <dbReference type="Rhea" id="RHEA-COMP:11060"/>
        <dbReference type="Rhea" id="RHEA-COMP:11605"/>
        <dbReference type="ChEBI" id="CHEBI:15378"/>
        <dbReference type="ChEBI" id="CHEBI:30013"/>
        <dbReference type="ChEBI" id="CHEBI:30616"/>
        <dbReference type="ChEBI" id="CHEBI:61977"/>
        <dbReference type="ChEBI" id="CHEBI:456216"/>
        <dbReference type="EC" id="2.7.11.22"/>
    </reaction>
</comment>
<dbReference type="InterPro" id="IPR050108">
    <property type="entry name" value="CDK"/>
</dbReference>
<feature type="compositionally biased region" description="Pro residues" evidence="17">
    <location>
        <begin position="1"/>
        <end position="12"/>
    </location>
</feature>
<reference evidence="19" key="2">
    <citation type="submission" date="2019-06" db="EMBL/GenBank/DDBJ databases">
        <title>Genomics analysis of Aphanomyces spp. identifies a new class of oomycete effector associated with host adaptation.</title>
        <authorList>
            <person name="Gaulin E."/>
        </authorList>
    </citation>
    <scope>NUCLEOTIDE SEQUENCE</scope>
    <source>
        <strain evidence="19">CBS 578.67</strain>
    </source>
</reference>
<evidence type="ECO:0000256" key="8">
    <source>
        <dbReference type="ARBA" id="ARBA00022840"/>
    </source>
</evidence>
<dbReference type="SUPFAM" id="SSF56112">
    <property type="entry name" value="Protein kinase-like (PK-like)"/>
    <property type="match status" value="1"/>
</dbReference>
<evidence type="ECO:0000256" key="9">
    <source>
        <dbReference type="ARBA" id="ARBA00038543"/>
    </source>
</evidence>
<dbReference type="InterPro" id="IPR000719">
    <property type="entry name" value="Prot_kinase_dom"/>
</dbReference>
<name>A0A485LQA8_9STRA</name>
<dbReference type="EC" id="2.7.11.22" evidence="3"/>
<dbReference type="PANTHER" id="PTHR24056:SF546">
    <property type="entry name" value="CYCLIN-DEPENDENT KINASE 12"/>
    <property type="match status" value="1"/>
</dbReference>
<dbReference type="InterPro" id="IPR008271">
    <property type="entry name" value="Ser/Thr_kinase_AS"/>
</dbReference>
<keyword evidence="21" id="KW-1185">Reference proteome</keyword>
<dbReference type="FunFam" id="1.10.510.10:FF:000415">
    <property type="entry name" value="CMGC/CDK/CRK7 protein kinase, variant"/>
    <property type="match status" value="1"/>
</dbReference>
<dbReference type="PANTHER" id="PTHR24056">
    <property type="entry name" value="CELL DIVISION PROTEIN KINASE"/>
    <property type="match status" value="1"/>
</dbReference>
<feature type="region of interest" description="Disordered" evidence="17">
    <location>
        <begin position="1"/>
        <end position="71"/>
    </location>
</feature>
<keyword evidence="5" id="KW-0808">Transferase</keyword>
<feature type="domain" description="Protein kinase" evidence="18">
    <location>
        <begin position="134"/>
        <end position="428"/>
    </location>
</feature>
<dbReference type="Proteomes" id="UP000332933">
    <property type="component" value="Unassembled WGS sequence"/>
</dbReference>
<evidence type="ECO:0000256" key="2">
    <source>
        <dbReference type="ARBA" id="ARBA00012409"/>
    </source>
</evidence>
<feature type="compositionally biased region" description="Basic residues" evidence="17">
    <location>
        <begin position="482"/>
        <end position="491"/>
    </location>
</feature>
<feature type="region of interest" description="Disordered" evidence="17">
    <location>
        <begin position="448"/>
        <end position="538"/>
    </location>
</feature>
<keyword evidence="6 16" id="KW-0547">Nucleotide-binding</keyword>
<dbReference type="Gene3D" id="3.30.200.20">
    <property type="entry name" value="Phosphorylase Kinase, domain 1"/>
    <property type="match status" value="1"/>
</dbReference>
<feature type="compositionally biased region" description="Basic and acidic residues" evidence="17">
    <location>
        <begin position="450"/>
        <end position="461"/>
    </location>
</feature>
<evidence type="ECO:0000256" key="6">
    <source>
        <dbReference type="ARBA" id="ARBA00022741"/>
    </source>
</evidence>
<dbReference type="GO" id="GO:0005634">
    <property type="term" value="C:nucleus"/>
    <property type="evidence" value="ECO:0007669"/>
    <property type="project" value="TreeGrafter"/>
</dbReference>
<dbReference type="EMBL" id="VJMH01007354">
    <property type="protein sequence ID" value="KAF0683886.1"/>
    <property type="molecule type" value="Genomic_DNA"/>
</dbReference>
<feature type="binding site" evidence="16">
    <location>
        <position position="163"/>
    </location>
    <ligand>
        <name>ATP</name>
        <dbReference type="ChEBI" id="CHEBI:30616"/>
    </ligand>
</feature>
<dbReference type="InterPro" id="IPR017441">
    <property type="entry name" value="Protein_kinase_ATP_BS"/>
</dbReference>
<dbReference type="GO" id="GO:0004693">
    <property type="term" value="F:cyclin-dependent protein serine/threonine kinase activity"/>
    <property type="evidence" value="ECO:0007669"/>
    <property type="project" value="UniProtKB-EC"/>
</dbReference>
<evidence type="ECO:0000256" key="3">
    <source>
        <dbReference type="ARBA" id="ARBA00012425"/>
    </source>
</evidence>
<dbReference type="InterPro" id="IPR011009">
    <property type="entry name" value="Kinase-like_dom_sf"/>
</dbReference>
<evidence type="ECO:0000313" key="21">
    <source>
        <dbReference type="Proteomes" id="UP000332933"/>
    </source>
</evidence>
<evidence type="ECO:0000256" key="13">
    <source>
        <dbReference type="ARBA" id="ARBA00047811"/>
    </source>
</evidence>
<evidence type="ECO:0000256" key="16">
    <source>
        <dbReference type="PROSITE-ProRule" id="PRU10141"/>
    </source>
</evidence>
<dbReference type="Gene3D" id="1.10.510.10">
    <property type="entry name" value="Transferase(Phosphotransferase) domain 1"/>
    <property type="match status" value="1"/>
</dbReference>
<evidence type="ECO:0000256" key="17">
    <source>
        <dbReference type="SAM" id="MobiDB-lite"/>
    </source>
</evidence>
<keyword evidence="4" id="KW-0723">Serine/threonine-protein kinase</keyword>
<proteinExistence type="inferred from homology"/>
<comment type="catalytic activity">
    <reaction evidence="15">
        <text>[DNA-directed RNA polymerase] + ATP = phospho-[DNA-directed RNA polymerase] + ADP + H(+)</text>
        <dbReference type="Rhea" id="RHEA:10216"/>
        <dbReference type="Rhea" id="RHEA-COMP:11321"/>
        <dbReference type="Rhea" id="RHEA-COMP:11322"/>
        <dbReference type="ChEBI" id="CHEBI:15378"/>
        <dbReference type="ChEBI" id="CHEBI:30616"/>
        <dbReference type="ChEBI" id="CHEBI:43176"/>
        <dbReference type="ChEBI" id="CHEBI:68546"/>
        <dbReference type="ChEBI" id="CHEBI:456216"/>
        <dbReference type="EC" id="2.7.11.23"/>
    </reaction>
</comment>
<reference evidence="20 21" key="1">
    <citation type="submission" date="2019-03" db="EMBL/GenBank/DDBJ databases">
        <authorList>
            <person name="Gaulin E."/>
            <person name="Dumas B."/>
        </authorList>
    </citation>
    <scope>NUCLEOTIDE SEQUENCE [LARGE SCALE GENOMIC DNA]</scope>
    <source>
        <strain evidence="20">CBS 568.67</strain>
    </source>
</reference>
<keyword evidence="8 16" id="KW-0067">ATP-binding</keyword>
<dbReference type="PROSITE" id="PS00107">
    <property type="entry name" value="PROTEIN_KINASE_ATP"/>
    <property type="match status" value="1"/>
</dbReference>
<evidence type="ECO:0000256" key="4">
    <source>
        <dbReference type="ARBA" id="ARBA00022527"/>
    </source>
</evidence>
<dbReference type="GO" id="GO:0032968">
    <property type="term" value="P:positive regulation of transcription elongation by RNA polymerase II"/>
    <property type="evidence" value="ECO:0007669"/>
    <property type="project" value="TreeGrafter"/>
</dbReference>
<dbReference type="PROSITE" id="PS00108">
    <property type="entry name" value="PROTEIN_KINASE_ST"/>
    <property type="match status" value="1"/>
</dbReference>
<evidence type="ECO:0000259" key="18">
    <source>
        <dbReference type="PROSITE" id="PS50011"/>
    </source>
</evidence>
<dbReference type="Pfam" id="PF00069">
    <property type="entry name" value="Pkinase"/>
    <property type="match status" value="1"/>
</dbReference>
<dbReference type="OrthoDB" id="28397at2759"/>
<evidence type="ECO:0000256" key="15">
    <source>
        <dbReference type="ARBA" id="ARBA00049280"/>
    </source>
</evidence>
<evidence type="ECO:0000256" key="14">
    <source>
        <dbReference type="ARBA" id="ARBA00048367"/>
    </source>
</evidence>
<dbReference type="FunFam" id="3.30.200.20:FF:000124">
    <property type="entry name" value="Cyclin-dependent kinase 4"/>
    <property type="match status" value="1"/>
</dbReference>
<dbReference type="GO" id="GO:0000307">
    <property type="term" value="C:cyclin-dependent protein kinase holoenzyme complex"/>
    <property type="evidence" value="ECO:0007669"/>
    <property type="project" value="TreeGrafter"/>
</dbReference>
<dbReference type="EC" id="2.7.11.23" evidence="2"/>
<organism evidence="20 21">
    <name type="scientific">Aphanomyces stellatus</name>
    <dbReference type="NCBI Taxonomy" id="120398"/>
    <lineage>
        <taxon>Eukaryota</taxon>
        <taxon>Sar</taxon>
        <taxon>Stramenopiles</taxon>
        <taxon>Oomycota</taxon>
        <taxon>Saprolegniomycetes</taxon>
        <taxon>Saprolegniales</taxon>
        <taxon>Verrucalvaceae</taxon>
        <taxon>Aphanomyces</taxon>
    </lineage>
</organism>